<protein>
    <submittedName>
        <fullName evidence="4">Fumarylacetoacetate hydrolase</fullName>
    </submittedName>
</protein>
<evidence type="ECO:0000313" key="5">
    <source>
        <dbReference type="Proteomes" id="UP000266615"/>
    </source>
</evidence>
<dbReference type="GO" id="GO:0044281">
    <property type="term" value="P:small molecule metabolic process"/>
    <property type="evidence" value="ECO:0007669"/>
    <property type="project" value="UniProtKB-ARBA"/>
</dbReference>
<dbReference type="InterPro" id="IPR051121">
    <property type="entry name" value="FAH"/>
</dbReference>
<evidence type="ECO:0000256" key="2">
    <source>
        <dbReference type="ARBA" id="ARBA00022723"/>
    </source>
</evidence>
<dbReference type="InterPro" id="IPR036663">
    <property type="entry name" value="Fumarylacetoacetase_C_sf"/>
</dbReference>
<organism evidence="4 5">
    <name type="scientific">Nesterenkonia natronophila</name>
    <dbReference type="NCBI Taxonomy" id="2174932"/>
    <lineage>
        <taxon>Bacteria</taxon>
        <taxon>Bacillati</taxon>
        <taxon>Actinomycetota</taxon>
        <taxon>Actinomycetes</taxon>
        <taxon>Micrococcales</taxon>
        <taxon>Micrococcaceae</taxon>
        <taxon>Nesterenkonia</taxon>
    </lineage>
</organism>
<dbReference type="AlphaFoldDB" id="A0A3A4G444"/>
<reference evidence="4 5" key="1">
    <citation type="submission" date="2018-09" db="EMBL/GenBank/DDBJ databases">
        <title>Nesterenkonia natronophila sp. nov., an alkaliphilic actinobacteriume isolated from a soda lake, and emended description of the genus Nesterenkonia.</title>
        <authorList>
            <person name="Menes R.J."/>
            <person name="Iriarte A."/>
        </authorList>
    </citation>
    <scope>NUCLEOTIDE SEQUENCE [LARGE SCALE GENOMIC DNA]</scope>
    <source>
        <strain evidence="4 5">M8</strain>
    </source>
</reference>
<dbReference type="SUPFAM" id="SSF56529">
    <property type="entry name" value="FAH"/>
    <property type="match status" value="1"/>
</dbReference>
<dbReference type="Proteomes" id="UP000266615">
    <property type="component" value="Unassembled WGS sequence"/>
</dbReference>
<dbReference type="PANTHER" id="PTHR42796:SF7">
    <property type="entry name" value="2-DEHYDRO-3-DEOXY-D-ARABINONATE DEHYDRATASE"/>
    <property type="match status" value="1"/>
</dbReference>
<keyword evidence="5" id="KW-1185">Reference proteome</keyword>
<dbReference type="PANTHER" id="PTHR42796">
    <property type="entry name" value="FUMARYLACETOACETATE HYDROLASE DOMAIN-CONTAINING PROTEIN 2A-RELATED"/>
    <property type="match status" value="1"/>
</dbReference>
<proteinExistence type="inferred from homology"/>
<dbReference type="Pfam" id="PF01557">
    <property type="entry name" value="FAA_hydrolase"/>
    <property type="match status" value="1"/>
</dbReference>
<comment type="similarity">
    <text evidence="1">Belongs to the FAH family.</text>
</comment>
<dbReference type="GO" id="GO:0016787">
    <property type="term" value="F:hydrolase activity"/>
    <property type="evidence" value="ECO:0007669"/>
    <property type="project" value="UniProtKB-KW"/>
</dbReference>
<dbReference type="GO" id="GO:0046872">
    <property type="term" value="F:metal ion binding"/>
    <property type="evidence" value="ECO:0007669"/>
    <property type="project" value="UniProtKB-KW"/>
</dbReference>
<keyword evidence="4" id="KW-0378">Hydrolase</keyword>
<keyword evidence="2" id="KW-0479">Metal-binding</keyword>
<gene>
    <name evidence="4" type="ORF">D3250_00505</name>
</gene>
<dbReference type="InterPro" id="IPR011234">
    <property type="entry name" value="Fumarylacetoacetase-like_C"/>
</dbReference>
<dbReference type="EMBL" id="QYZP01000001">
    <property type="protein sequence ID" value="RJN33159.1"/>
    <property type="molecule type" value="Genomic_DNA"/>
</dbReference>
<evidence type="ECO:0000259" key="3">
    <source>
        <dbReference type="Pfam" id="PF01557"/>
    </source>
</evidence>
<accession>A0A3A4G444</accession>
<evidence type="ECO:0000256" key="1">
    <source>
        <dbReference type="ARBA" id="ARBA00010211"/>
    </source>
</evidence>
<evidence type="ECO:0000313" key="4">
    <source>
        <dbReference type="EMBL" id="RJN33159.1"/>
    </source>
</evidence>
<comment type="caution">
    <text evidence="4">The sequence shown here is derived from an EMBL/GenBank/DDBJ whole genome shotgun (WGS) entry which is preliminary data.</text>
</comment>
<sequence length="390" mass="42407">MNHTIIDVLPEDVSGVYIGRVWDPSRGLPVPVLYADRKIWDASVVAPTTADLLEMQDLPEQLLQLRQGRSTWDLEDIYLESQERAGVPQLLAPLDAQVIKACGVTFVGSMIERVIEERSGGDPSAAAKVRKQMQDEIGVDLATIAPGEKEAETVKQALMERGWWSQYLEVGLGPDPEVFTKAPVLAAVGSGSPIGIPAFSSWNNPEPELVLIVDSHGRIVGATLGNDVNLRDVEGRSALLLGMAKDNNRSTAIGPFIRLIDSSFSLEDARKLEISLTVEGSEGYTLRGMNAVSALSRTFEDLVIATRGDHHQYPDGFALFTGTLFAPTQDRDVPGEGFTHKIGDVVTIANNSLGALINQVGRTEELPKWTYGIRTLSRDIARLEDAGNRP</sequence>
<dbReference type="OrthoDB" id="9779415at2"/>
<name>A0A3A4G444_9MICC</name>
<feature type="domain" description="Fumarylacetoacetase-like C-terminal" evidence="3">
    <location>
        <begin position="174"/>
        <end position="360"/>
    </location>
</feature>
<dbReference type="Gene3D" id="3.90.850.10">
    <property type="entry name" value="Fumarylacetoacetase-like, C-terminal domain"/>
    <property type="match status" value="1"/>
</dbReference>